<dbReference type="GO" id="GO:0009317">
    <property type="term" value="C:acetyl-CoA carboxylase complex"/>
    <property type="evidence" value="ECO:0007669"/>
    <property type="project" value="InterPro"/>
</dbReference>
<dbReference type="GO" id="GO:0004658">
    <property type="term" value="F:propionyl-CoA carboxylase activity"/>
    <property type="evidence" value="ECO:0007669"/>
    <property type="project" value="UniProtKB-ARBA"/>
</dbReference>
<dbReference type="Pfam" id="PF01039">
    <property type="entry name" value="Carboxyl_trans"/>
    <property type="match status" value="1"/>
</dbReference>
<feature type="domain" description="CoA carboxyltransferase N-terminal" evidence="3">
    <location>
        <begin position="4"/>
        <end position="260"/>
    </location>
</feature>
<dbReference type="GO" id="GO:0006633">
    <property type="term" value="P:fatty acid biosynthetic process"/>
    <property type="evidence" value="ECO:0007669"/>
    <property type="project" value="InterPro"/>
</dbReference>
<dbReference type="GO" id="GO:0015977">
    <property type="term" value="P:carbon fixation"/>
    <property type="evidence" value="ECO:0007669"/>
    <property type="project" value="UniProtKB-ARBA"/>
</dbReference>
<feature type="coiled-coil region" evidence="2">
    <location>
        <begin position="443"/>
        <end position="470"/>
    </location>
</feature>
<dbReference type="Gene3D" id="3.90.226.10">
    <property type="entry name" value="2-enoyl-CoA Hydratase, Chain A, domain 1"/>
    <property type="match status" value="2"/>
</dbReference>
<dbReference type="EMBL" id="DTDR01000089">
    <property type="protein sequence ID" value="HGK63629.1"/>
    <property type="molecule type" value="Genomic_DNA"/>
</dbReference>
<dbReference type="PROSITE" id="PS50989">
    <property type="entry name" value="COA_CT_CTER"/>
    <property type="match status" value="1"/>
</dbReference>
<dbReference type="InterPro" id="IPR051047">
    <property type="entry name" value="AccD/PCCB"/>
</dbReference>
<dbReference type="InterPro" id="IPR011762">
    <property type="entry name" value="COA_CT_N"/>
</dbReference>
<dbReference type="FunFam" id="3.90.226.10:FF:000017">
    <property type="entry name" value="Propionyl-CoA carboxylase subunit beta 5"/>
    <property type="match status" value="1"/>
</dbReference>
<accession>A0A7V4E328</accession>
<dbReference type="InterPro" id="IPR034733">
    <property type="entry name" value="AcCoA_carboxyl_beta"/>
</dbReference>
<dbReference type="AlphaFoldDB" id="A0A7V4E328"/>
<dbReference type="SUPFAM" id="SSF52096">
    <property type="entry name" value="ClpP/crotonase"/>
    <property type="match status" value="2"/>
</dbReference>
<dbReference type="PANTHER" id="PTHR43842:SF2">
    <property type="entry name" value="PROPIONYL-COA CARBOXYLASE BETA CHAIN, MITOCHONDRIAL"/>
    <property type="match status" value="1"/>
</dbReference>
<name>A0A7V4E328_UNCW3</name>
<organism evidence="5">
    <name type="scientific">candidate division WOR-3 bacterium</name>
    <dbReference type="NCBI Taxonomy" id="2052148"/>
    <lineage>
        <taxon>Bacteria</taxon>
        <taxon>Bacteria division WOR-3</taxon>
    </lineage>
</organism>
<evidence type="ECO:0000256" key="2">
    <source>
        <dbReference type="SAM" id="Coils"/>
    </source>
</evidence>
<proteinExistence type="inferred from homology"/>
<keyword evidence="2" id="KW-0175">Coiled coil</keyword>
<evidence type="ECO:0000259" key="3">
    <source>
        <dbReference type="PROSITE" id="PS50980"/>
    </source>
</evidence>
<reference evidence="5" key="1">
    <citation type="journal article" date="2020" name="mSystems">
        <title>Genome- and Community-Level Interaction Insights into Carbon Utilization and Element Cycling Functions of Hydrothermarchaeota in Hydrothermal Sediment.</title>
        <authorList>
            <person name="Zhou Z."/>
            <person name="Liu Y."/>
            <person name="Xu W."/>
            <person name="Pan J."/>
            <person name="Luo Z.H."/>
            <person name="Li M."/>
        </authorList>
    </citation>
    <scope>NUCLEOTIDE SEQUENCE [LARGE SCALE GENOMIC DNA]</scope>
    <source>
        <strain evidence="5">SpSt-697</strain>
    </source>
</reference>
<evidence type="ECO:0000313" key="5">
    <source>
        <dbReference type="EMBL" id="HGK63629.1"/>
    </source>
</evidence>
<sequence length="517" mass="57824">MERYKKILEELKRRNELALKGGGEERIIQQHQAGKLTARERLEILLDKDSFFEVDRLRVHDCVEFGMDKKKFYGDAVVTGFGKIDGRDVAVFSQDFTVFGGTLSKVFAEKVCKIMDLAMKVGIPIIGLNDSGGARIQEGVASLGGYAEIFLRNTLASGVIPQISVILGPCAGGAVYSPALTDFIIMTEKTSYMFITGPEVIKAVTREEVTMEKLGGADTHTQVSGVAHFKGKDERESLMIVRKLLSYLPSNYKEKPPKIETGDDPKRKTPRIKEFLPDDPRKSYDMLSIIEEVVDKGTFFEVQKDWAKNIIIGFARFNGEVCGIVANQPKYLAGCLDINASIKAARFVRFLDCFNIPIITFVDVPGFLPGTAQEYGGIIRHGAKLLYAYCEATVPKITIIVRKAYGGAYDVMSSKHIRGDFNFAYPTAEIAVMGAEGAVNIIFKKELEQAENKEELKRKLIEEYEEKFNNPFKAAELGYIDEIIAFEDTREKIIWALQLLKNKRLKNPSKKHGNIPL</sequence>
<dbReference type="InterPro" id="IPR011763">
    <property type="entry name" value="COA_CT_C"/>
</dbReference>
<dbReference type="PROSITE" id="PS50980">
    <property type="entry name" value="COA_CT_NTER"/>
    <property type="match status" value="1"/>
</dbReference>
<dbReference type="PANTHER" id="PTHR43842">
    <property type="entry name" value="PROPIONYL-COA CARBOXYLASE BETA CHAIN"/>
    <property type="match status" value="1"/>
</dbReference>
<dbReference type="GO" id="GO:0003989">
    <property type="term" value="F:acetyl-CoA carboxylase activity"/>
    <property type="evidence" value="ECO:0007669"/>
    <property type="project" value="InterPro"/>
</dbReference>
<comment type="similarity">
    <text evidence="1">Belongs to the AccD/PCCB family.</text>
</comment>
<evidence type="ECO:0000256" key="1">
    <source>
        <dbReference type="ARBA" id="ARBA00006102"/>
    </source>
</evidence>
<dbReference type="FunFam" id="3.90.226.10:FF:000016">
    <property type="entry name" value="Propionyl-CoA carboxylase, beta subunit"/>
    <property type="match status" value="1"/>
</dbReference>
<feature type="domain" description="CoA carboxyltransferase C-terminal" evidence="4">
    <location>
        <begin position="264"/>
        <end position="510"/>
    </location>
</feature>
<gene>
    <name evidence="5" type="ORF">ENU74_03450</name>
</gene>
<protein>
    <submittedName>
        <fullName evidence="5">Acyl-CoA carboxylase subunit beta</fullName>
    </submittedName>
</protein>
<dbReference type="InterPro" id="IPR029045">
    <property type="entry name" value="ClpP/crotonase-like_dom_sf"/>
</dbReference>
<comment type="caution">
    <text evidence="5">The sequence shown here is derived from an EMBL/GenBank/DDBJ whole genome shotgun (WGS) entry which is preliminary data.</text>
</comment>
<dbReference type="InterPro" id="IPR000438">
    <property type="entry name" value="Acetyl_CoA_COase_Trfase_b_su"/>
</dbReference>
<evidence type="ECO:0000259" key="4">
    <source>
        <dbReference type="PROSITE" id="PS50989"/>
    </source>
</evidence>
<dbReference type="PRINTS" id="PR01070">
    <property type="entry name" value="ACCCTRFRASEB"/>
</dbReference>